<reference evidence="11 12" key="1">
    <citation type="submission" date="2022-04" db="EMBL/GenBank/DDBJ databases">
        <title>Hymenobacter sp. isolated from the air.</title>
        <authorList>
            <person name="Won M."/>
            <person name="Lee C.-M."/>
            <person name="Woen H.-Y."/>
            <person name="Kwon S.-W."/>
        </authorList>
    </citation>
    <scope>NUCLEOTIDE SEQUENCE [LARGE SCALE GENOMIC DNA]</scope>
    <source>
        <strain evidence="12">5413 J-13</strain>
    </source>
</reference>
<dbReference type="InterPro" id="IPR017896">
    <property type="entry name" value="4Fe4S_Fe-S-bd"/>
</dbReference>
<evidence type="ECO:0000256" key="6">
    <source>
        <dbReference type="ARBA" id="ARBA00023002"/>
    </source>
</evidence>
<comment type="cofactor">
    <cofactor evidence="9">
        <name>cob(II)alamin</name>
        <dbReference type="ChEBI" id="CHEBI:16304"/>
    </cofactor>
</comment>
<dbReference type="HAMAP" id="MF_00916">
    <property type="entry name" value="QueG"/>
    <property type="match status" value="1"/>
</dbReference>
<dbReference type="EMBL" id="CP095053">
    <property type="protein sequence ID" value="UOR05469.1"/>
    <property type="molecule type" value="Genomic_DNA"/>
</dbReference>
<feature type="binding site" evidence="9">
    <location>
        <position position="215"/>
    </location>
    <ligand>
        <name>[4Fe-4S] cluster</name>
        <dbReference type="ChEBI" id="CHEBI:49883"/>
        <label>2</label>
    </ligand>
</feature>
<accession>A0A8T9T0A6</accession>
<keyword evidence="3 9" id="KW-0819">tRNA processing</keyword>
<evidence type="ECO:0000313" key="11">
    <source>
        <dbReference type="EMBL" id="UOR05469.1"/>
    </source>
</evidence>
<feature type="binding site" evidence="9">
    <location>
        <position position="159"/>
    </location>
    <ligand>
        <name>cob(II)alamin</name>
        <dbReference type="ChEBI" id="CHEBI:16304"/>
    </ligand>
</feature>
<dbReference type="GO" id="GO:0051539">
    <property type="term" value="F:4 iron, 4 sulfur cluster binding"/>
    <property type="evidence" value="ECO:0007669"/>
    <property type="project" value="UniProtKB-KW"/>
</dbReference>
<keyword evidence="7 9" id="KW-0408">Iron</keyword>
<comment type="cofactor">
    <cofactor evidence="9">
        <name>[4Fe-4S] cluster</name>
        <dbReference type="ChEBI" id="CHEBI:49883"/>
    </cofactor>
    <text evidence="9">Binds 2 [4Fe-4S] clusters per monomer.</text>
</comment>
<dbReference type="Gene3D" id="3.30.70.20">
    <property type="match status" value="1"/>
</dbReference>
<keyword evidence="4 9" id="KW-0479">Metal-binding</keyword>
<comment type="subunit">
    <text evidence="9">Monomer.</text>
</comment>
<evidence type="ECO:0000256" key="3">
    <source>
        <dbReference type="ARBA" id="ARBA00022694"/>
    </source>
</evidence>
<keyword evidence="1 9" id="KW-0004">4Fe-4S</keyword>
<keyword evidence="6 9" id="KW-0560">Oxidoreductase</keyword>
<dbReference type="PROSITE" id="PS51379">
    <property type="entry name" value="4FE4S_FER_2"/>
    <property type="match status" value="1"/>
</dbReference>
<keyword evidence="5 9" id="KW-0671">Queuosine biosynthesis</keyword>
<feature type="binding site" evidence="9">
    <location>
        <position position="242"/>
    </location>
    <ligand>
        <name>[4Fe-4S] cluster</name>
        <dbReference type="ChEBI" id="CHEBI:49883"/>
        <label>2</label>
    </ligand>
</feature>
<dbReference type="GO" id="GO:0046872">
    <property type="term" value="F:metal ion binding"/>
    <property type="evidence" value="ECO:0007669"/>
    <property type="project" value="UniProtKB-KW"/>
</dbReference>
<name>A0A8T9T0A6_9BACT</name>
<dbReference type="Proteomes" id="UP000829925">
    <property type="component" value="Chromosome"/>
</dbReference>
<dbReference type="GO" id="GO:0031419">
    <property type="term" value="F:cobalamin binding"/>
    <property type="evidence" value="ECO:0007669"/>
    <property type="project" value="UniProtKB-KW"/>
</dbReference>
<feature type="binding site" evidence="9">
    <location>
        <position position="224"/>
    </location>
    <ligand>
        <name>tRNA</name>
        <dbReference type="ChEBI" id="CHEBI:17843"/>
    </ligand>
</feature>
<comment type="caution">
    <text evidence="9">Lacks conserved residue(s) required for the propagation of feature annotation.</text>
</comment>
<feature type="binding site" evidence="9">
    <location>
        <position position="195"/>
    </location>
    <ligand>
        <name>[4Fe-4S] cluster</name>
        <dbReference type="ChEBI" id="CHEBI:49883"/>
        <label>1</label>
    </ligand>
</feature>
<dbReference type="PANTHER" id="PTHR30002:SF4">
    <property type="entry name" value="EPOXYQUEUOSINE REDUCTASE"/>
    <property type="match status" value="1"/>
</dbReference>
<dbReference type="KEGG" id="haei:MUN82_21400"/>
<evidence type="ECO:0000313" key="12">
    <source>
        <dbReference type="Proteomes" id="UP000829925"/>
    </source>
</evidence>
<dbReference type="SUPFAM" id="SSF46548">
    <property type="entry name" value="alpha-helical ferredoxin"/>
    <property type="match status" value="1"/>
</dbReference>
<protein>
    <recommendedName>
        <fullName evidence="9">Epoxyqueuosine reductase</fullName>
        <ecNumber evidence="9">1.17.99.6</ecNumber>
    </recommendedName>
    <alternativeName>
        <fullName evidence="9">Queuosine biosynthesis protein QueG</fullName>
    </alternativeName>
</protein>
<keyword evidence="12" id="KW-1185">Reference proteome</keyword>
<dbReference type="InterPro" id="IPR004453">
    <property type="entry name" value="QueG"/>
</dbReference>
<dbReference type="Pfam" id="PF13484">
    <property type="entry name" value="Fer4_16"/>
    <property type="match status" value="1"/>
</dbReference>
<dbReference type="PANTHER" id="PTHR30002">
    <property type="entry name" value="EPOXYQUEUOSINE REDUCTASE"/>
    <property type="match status" value="1"/>
</dbReference>
<evidence type="ECO:0000256" key="2">
    <source>
        <dbReference type="ARBA" id="ARBA00022490"/>
    </source>
</evidence>
<evidence type="ECO:0000256" key="9">
    <source>
        <dbReference type="HAMAP-Rule" id="MF_00916"/>
    </source>
</evidence>
<keyword evidence="2 9" id="KW-0963">Cytoplasm</keyword>
<evidence type="ECO:0000256" key="7">
    <source>
        <dbReference type="ARBA" id="ARBA00023004"/>
    </source>
</evidence>
<dbReference type="GO" id="GO:0005737">
    <property type="term" value="C:cytoplasm"/>
    <property type="evidence" value="ECO:0007669"/>
    <property type="project" value="UniProtKB-SubCell"/>
</dbReference>
<comment type="pathway">
    <text evidence="9">tRNA modification; tRNA-queuosine biosynthesis.</text>
</comment>
<sequence>MLPTAQYTAFIKRRAAELGFMYCGISKAEFLEEEAPRLENWLNRNAHGKMAYMANHFDKRLDPRLLVDGAKSVVSLLLNYYPAEEDQQSNEPDTLKISKYAYGRDYHFVIKDKLKTLLADIQQEVGEVGGRVFVDSAPVMDKVWAKKSGLGWVGKSSNLIRPGTGSFFFIAELILDLDLEYDGPIKDYCGTCTKCVDACPTGAITEPYVVDGSKCISYFTIELKDQIPQEVAGKFGNWVFGCDICQDVCPWNRFAQTHNEPQFQAHPQFKHLRATDWQEITHELFTELFRQSAVKRTGYAGLQRNILFVTQTADAEASAGREAAESEG</sequence>
<feature type="binding site" evidence="9">
    <location>
        <position position="199"/>
    </location>
    <ligand>
        <name>[4Fe-4S] cluster</name>
        <dbReference type="ChEBI" id="CHEBI:49883"/>
        <label>2</label>
    </ligand>
</feature>
<evidence type="ECO:0000256" key="5">
    <source>
        <dbReference type="ARBA" id="ARBA00022785"/>
    </source>
</evidence>
<proteinExistence type="inferred from homology"/>
<dbReference type="AlphaFoldDB" id="A0A8T9T0A6"/>
<comment type="similarity">
    <text evidence="9">Belongs to the QueG family.</text>
</comment>
<feature type="binding site" evidence="9">
    <location>
        <position position="189"/>
    </location>
    <ligand>
        <name>[4Fe-4S] cluster</name>
        <dbReference type="ChEBI" id="CHEBI:49883"/>
        <label>1</label>
    </ligand>
</feature>
<dbReference type="EC" id="1.17.99.6" evidence="9"/>
<feature type="binding site" evidence="9">
    <location>
        <position position="249"/>
    </location>
    <ligand>
        <name>[4Fe-4S] cluster</name>
        <dbReference type="ChEBI" id="CHEBI:49883"/>
        <label>1</label>
    </ligand>
</feature>
<keyword evidence="9" id="KW-0846">Cobalamin</keyword>
<dbReference type="InterPro" id="IPR017900">
    <property type="entry name" value="4Fe4S_Fe_S_CS"/>
</dbReference>
<dbReference type="FunFam" id="3.30.70.20:FF:000037">
    <property type="entry name" value="Epoxyqueuosine reductase"/>
    <property type="match status" value="1"/>
</dbReference>
<feature type="domain" description="4Fe-4S ferredoxin-type" evidence="10">
    <location>
        <begin position="177"/>
        <end position="209"/>
    </location>
</feature>
<organism evidence="11 12">
    <name type="scientific">Hymenobacter aerilatus</name>
    <dbReference type="NCBI Taxonomy" id="2932251"/>
    <lineage>
        <taxon>Bacteria</taxon>
        <taxon>Pseudomonadati</taxon>
        <taxon>Bacteroidota</taxon>
        <taxon>Cytophagia</taxon>
        <taxon>Cytophagales</taxon>
        <taxon>Hymenobacteraceae</taxon>
        <taxon>Hymenobacter</taxon>
    </lineage>
</organism>
<dbReference type="GO" id="GO:0008616">
    <property type="term" value="P:tRNA queuosine(34) biosynthetic process"/>
    <property type="evidence" value="ECO:0007669"/>
    <property type="project" value="UniProtKB-UniRule"/>
</dbReference>
<feature type="binding site" evidence="9">
    <location>
        <position position="217"/>
    </location>
    <ligand>
        <name>cob(II)alamin</name>
        <dbReference type="ChEBI" id="CHEBI:16304"/>
    </ligand>
</feature>
<dbReference type="NCBIfam" id="TIGR00276">
    <property type="entry name" value="tRNA epoxyqueuosine(34) reductase QueG"/>
    <property type="match status" value="1"/>
</dbReference>
<evidence type="ECO:0000256" key="4">
    <source>
        <dbReference type="ARBA" id="ARBA00022723"/>
    </source>
</evidence>
<feature type="binding site" evidence="9">
    <location>
        <position position="135"/>
    </location>
    <ligand>
        <name>cob(II)alamin</name>
        <dbReference type="ChEBI" id="CHEBI:16304"/>
    </ligand>
</feature>
<keyword evidence="9" id="KW-0170">Cobalt</keyword>
<evidence type="ECO:0000256" key="1">
    <source>
        <dbReference type="ARBA" id="ARBA00022485"/>
    </source>
</evidence>
<dbReference type="InterPro" id="IPR013542">
    <property type="entry name" value="QueG_DUF1730"/>
</dbReference>
<comment type="function">
    <text evidence="9">Catalyzes the conversion of epoxyqueuosine (oQ) to queuosine (Q), which is a hypermodified base found in the wobble positions of tRNA(Asp), tRNA(Asn), tRNA(His) and tRNA(Tyr).</text>
</comment>
<feature type="binding site" evidence="9">
    <location>
        <position position="192"/>
    </location>
    <ligand>
        <name>[4Fe-4S] cluster</name>
        <dbReference type="ChEBI" id="CHEBI:49883"/>
        <label>1</label>
    </ligand>
</feature>
<dbReference type="PROSITE" id="PS00198">
    <property type="entry name" value="4FE4S_FER_1"/>
    <property type="match status" value="1"/>
</dbReference>
<feature type="active site" description="Proton donor" evidence="9">
    <location>
        <position position="135"/>
    </location>
</feature>
<dbReference type="Pfam" id="PF08331">
    <property type="entry name" value="QueG_DUF1730"/>
    <property type="match status" value="1"/>
</dbReference>
<comment type="subcellular location">
    <subcellularLocation>
        <location evidence="9">Cytoplasm</location>
    </subcellularLocation>
</comment>
<gene>
    <name evidence="9 11" type="primary">queG</name>
    <name evidence="11" type="ORF">MUN82_21400</name>
</gene>
<comment type="catalytic activity">
    <reaction evidence="9">
        <text>epoxyqueuosine(34) in tRNA + AH2 = queuosine(34) in tRNA + A + H2O</text>
        <dbReference type="Rhea" id="RHEA:32159"/>
        <dbReference type="Rhea" id="RHEA-COMP:18571"/>
        <dbReference type="Rhea" id="RHEA-COMP:18582"/>
        <dbReference type="ChEBI" id="CHEBI:13193"/>
        <dbReference type="ChEBI" id="CHEBI:15377"/>
        <dbReference type="ChEBI" id="CHEBI:17499"/>
        <dbReference type="ChEBI" id="CHEBI:194431"/>
        <dbReference type="ChEBI" id="CHEBI:194443"/>
        <dbReference type="EC" id="1.17.99.6"/>
    </reaction>
</comment>
<keyword evidence="8 9" id="KW-0411">Iron-sulfur</keyword>
<dbReference type="GO" id="GO:0052693">
    <property type="term" value="F:epoxyqueuosine reductase activity"/>
    <property type="evidence" value="ECO:0007669"/>
    <property type="project" value="UniProtKB-UniRule"/>
</dbReference>
<feature type="binding site" evidence="9">
    <location>
        <position position="60"/>
    </location>
    <ligand>
        <name>cob(II)alamin</name>
        <dbReference type="ChEBI" id="CHEBI:16304"/>
    </ligand>
</feature>
<dbReference type="RefSeq" id="WP_245093680.1">
    <property type="nucleotide sequence ID" value="NZ_CP095053.1"/>
</dbReference>
<feature type="binding site" evidence="9">
    <location>
        <begin position="242"/>
        <end position="243"/>
    </location>
    <ligand>
        <name>cob(II)alamin</name>
        <dbReference type="ChEBI" id="CHEBI:16304"/>
    </ligand>
</feature>
<evidence type="ECO:0000256" key="8">
    <source>
        <dbReference type="ARBA" id="ARBA00023014"/>
    </source>
</evidence>
<feature type="binding site" evidence="9">
    <location>
        <position position="170"/>
    </location>
    <ligand>
        <name>cob(II)alamin</name>
        <dbReference type="ChEBI" id="CHEBI:16304"/>
    </ligand>
</feature>
<feature type="binding site" evidence="9">
    <location>
        <position position="245"/>
    </location>
    <ligand>
        <name>[4Fe-4S] cluster</name>
        <dbReference type="ChEBI" id="CHEBI:49883"/>
        <label>2</label>
    </ligand>
</feature>
<evidence type="ECO:0000259" key="10">
    <source>
        <dbReference type="PROSITE" id="PS51379"/>
    </source>
</evidence>